<dbReference type="RefSeq" id="WP_167211531.1">
    <property type="nucleotide sequence ID" value="NZ_CP050063.1"/>
</dbReference>
<keyword evidence="3" id="KW-0378">Hydrolase</keyword>
<dbReference type="KEGG" id="spib:G8759_20245"/>
<comment type="catalytic activity">
    <reaction evidence="4">
        <text>O-phospho-L-tyrosyl-[protein] + H2O = L-tyrosyl-[protein] + phosphate</text>
        <dbReference type="Rhea" id="RHEA:10684"/>
        <dbReference type="Rhea" id="RHEA-COMP:10136"/>
        <dbReference type="Rhea" id="RHEA-COMP:20101"/>
        <dbReference type="ChEBI" id="CHEBI:15377"/>
        <dbReference type="ChEBI" id="CHEBI:43474"/>
        <dbReference type="ChEBI" id="CHEBI:46858"/>
        <dbReference type="ChEBI" id="CHEBI:61978"/>
        <dbReference type="EC" id="3.1.3.48"/>
    </reaction>
</comment>
<evidence type="ECO:0000313" key="6">
    <source>
        <dbReference type="Proteomes" id="UP000501802"/>
    </source>
</evidence>
<evidence type="ECO:0000313" key="5">
    <source>
        <dbReference type="EMBL" id="QIP14782.1"/>
    </source>
</evidence>
<name>A0A6G9AQL2_9BACT</name>
<dbReference type="PANTHER" id="PTHR39181:SF1">
    <property type="entry name" value="TYROSINE-PROTEIN PHOSPHATASE YWQE"/>
    <property type="match status" value="1"/>
</dbReference>
<dbReference type="GO" id="GO:0030145">
    <property type="term" value="F:manganese ion binding"/>
    <property type="evidence" value="ECO:0007669"/>
    <property type="project" value="InterPro"/>
</dbReference>
<dbReference type="Pfam" id="PF19567">
    <property type="entry name" value="CpsB_CapC"/>
    <property type="match status" value="1"/>
</dbReference>
<dbReference type="PANTHER" id="PTHR39181">
    <property type="entry name" value="TYROSINE-PROTEIN PHOSPHATASE YWQE"/>
    <property type="match status" value="1"/>
</dbReference>
<dbReference type="Gene3D" id="3.20.20.140">
    <property type="entry name" value="Metal-dependent hydrolases"/>
    <property type="match status" value="1"/>
</dbReference>
<proteinExistence type="inferred from homology"/>
<protein>
    <recommendedName>
        <fullName evidence="2">protein-tyrosine-phosphatase</fullName>
        <ecNumber evidence="2">3.1.3.48</ecNumber>
    </recommendedName>
</protein>
<dbReference type="EMBL" id="CP050063">
    <property type="protein sequence ID" value="QIP14782.1"/>
    <property type="molecule type" value="Genomic_DNA"/>
</dbReference>
<organism evidence="5 6">
    <name type="scientific">Spirosoma aureum</name>
    <dbReference type="NCBI Taxonomy" id="2692134"/>
    <lineage>
        <taxon>Bacteria</taxon>
        <taxon>Pseudomonadati</taxon>
        <taxon>Bacteroidota</taxon>
        <taxon>Cytophagia</taxon>
        <taxon>Cytophagales</taxon>
        <taxon>Cytophagaceae</taxon>
        <taxon>Spirosoma</taxon>
    </lineage>
</organism>
<dbReference type="Proteomes" id="UP000501802">
    <property type="component" value="Chromosome"/>
</dbReference>
<evidence type="ECO:0000256" key="2">
    <source>
        <dbReference type="ARBA" id="ARBA00013064"/>
    </source>
</evidence>
<dbReference type="InterPro" id="IPR016195">
    <property type="entry name" value="Pol/histidinol_Pase-like"/>
</dbReference>
<dbReference type="AlphaFoldDB" id="A0A6G9AQL2"/>
<accession>A0A6G9AQL2</accession>
<evidence type="ECO:0000256" key="3">
    <source>
        <dbReference type="ARBA" id="ARBA00022801"/>
    </source>
</evidence>
<dbReference type="SUPFAM" id="SSF89550">
    <property type="entry name" value="PHP domain-like"/>
    <property type="match status" value="1"/>
</dbReference>
<reference evidence="5 6" key="1">
    <citation type="submission" date="2020-03" db="EMBL/GenBank/DDBJ databases">
        <authorList>
            <person name="Kim M.K."/>
        </authorList>
    </citation>
    <scope>NUCLEOTIDE SEQUENCE [LARGE SCALE GENOMIC DNA]</scope>
    <source>
        <strain evidence="5 6">BT328</strain>
    </source>
</reference>
<sequence>MLTKSFWQRFIPHAKSPDTKQNVCFWQVDLHSHLLPGLDDGVKSPEDTLICLRQLADWGIQKVITTPHVSRDWYPNGTAAIRQGLATVQELIVQEQLPLTIEVAAEYLLDDFFLDFLNKNDILFFGNKRYILVETGWSSPPLRLNDMLFRIQTHGYIPVLAHPERYVYYHTDKAVLMRLRDIGCLFQLNWMSLCGRYGSHVEKQARYLLNQHCIDFIGSDLHRPGDLKTMERLFKPSDLKLLEEQPLLNASLMI</sequence>
<dbReference type="GO" id="GO:0004725">
    <property type="term" value="F:protein tyrosine phosphatase activity"/>
    <property type="evidence" value="ECO:0007669"/>
    <property type="project" value="UniProtKB-EC"/>
</dbReference>
<evidence type="ECO:0000256" key="4">
    <source>
        <dbReference type="ARBA" id="ARBA00051722"/>
    </source>
</evidence>
<dbReference type="EC" id="3.1.3.48" evidence="2"/>
<dbReference type="InterPro" id="IPR016667">
    <property type="entry name" value="Caps_polysacc_synth_CpsB/CapC"/>
</dbReference>
<comment type="similarity">
    <text evidence="1">Belongs to the metallo-dependent hydrolases superfamily. CpsB/CapC family.</text>
</comment>
<evidence type="ECO:0000256" key="1">
    <source>
        <dbReference type="ARBA" id="ARBA00005750"/>
    </source>
</evidence>
<keyword evidence="6" id="KW-1185">Reference proteome</keyword>
<gene>
    <name evidence="5" type="ORF">G8759_20245</name>
</gene>